<dbReference type="GeneID" id="94336054"/>
<evidence type="ECO:0000256" key="1">
    <source>
        <dbReference type="ARBA" id="ARBA00004370"/>
    </source>
</evidence>
<reference evidence="4" key="1">
    <citation type="journal article" date="2023" name="Nat. Microbiol.">
        <title>Babesia duncani multi-omics identifies virulence factors and drug targets.</title>
        <authorList>
            <person name="Singh P."/>
            <person name="Lonardi S."/>
            <person name="Liang Q."/>
            <person name="Vydyam P."/>
            <person name="Khabirova E."/>
            <person name="Fang T."/>
            <person name="Gihaz S."/>
            <person name="Thekkiniath J."/>
            <person name="Munshi M."/>
            <person name="Abel S."/>
            <person name="Ciampossin L."/>
            <person name="Batugedara G."/>
            <person name="Gupta M."/>
            <person name="Lu X.M."/>
            <person name="Lenz T."/>
            <person name="Chakravarty S."/>
            <person name="Cornillot E."/>
            <person name="Hu Y."/>
            <person name="Ma W."/>
            <person name="Gonzalez L.M."/>
            <person name="Sanchez S."/>
            <person name="Estrada K."/>
            <person name="Sanchez-Flores A."/>
            <person name="Montero E."/>
            <person name="Harb O.S."/>
            <person name="Le Roch K.G."/>
            <person name="Mamoun C.B."/>
        </authorList>
    </citation>
    <scope>NUCLEOTIDE SEQUENCE</scope>
    <source>
        <strain evidence="4">WA1</strain>
    </source>
</reference>
<dbReference type="InterPro" id="IPR023395">
    <property type="entry name" value="MCP_dom_sf"/>
</dbReference>
<organism evidence="4 5">
    <name type="scientific">Babesia duncani</name>
    <dbReference type="NCBI Taxonomy" id="323732"/>
    <lineage>
        <taxon>Eukaryota</taxon>
        <taxon>Sar</taxon>
        <taxon>Alveolata</taxon>
        <taxon>Apicomplexa</taxon>
        <taxon>Aconoidasida</taxon>
        <taxon>Piroplasmida</taxon>
        <taxon>Babesiidae</taxon>
        <taxon>Babesia</taxon>
    </lineage>
</organism>
<dbReference type="EMBL" id="JALLKP010000002">
    <property type="protein sequence ID" value="KAK2196509.1"/>
    <property type="molecule type" value="Genomic_DNA"/>
</dbReference>
<comment type="subcellular location">
    <subcellularLocation>
        <location evidence="1">Membrane</location>
    </subcellularLocation>
</comment>
<evidence type="ECO:0000256" key="3">
    <source>
        <dbReference type="ARBA" id="ARBA00023136"/>
    </source>
</evidence>
<comment type="caution">
    <text evidence="4">The sequence shown here is derived from an EMBL/GenBank/DDBJ whole genome shotgun (WGS) entry which is preliminary data.</text>
</comment>
<evidence type="ECO:0000313" key="4">
    <source>
        <dbReference type="EMBL" id="KAK2196509.1"/>
    </source>
</evidence>
<dbReference type="Gene3D" id="1.50.40.10">
    <property type="entry name" value="Mitochondrial carrier domain"/>
    <property type="match status" value="1"/>
</dbReference>
<keyword evidence="5" id="KW-1185">Reference proteome</keyword>
<gene>
    <name evidence="4" type="ORF">BdWA1_001756</name>
</gene>
<evidence type="ECO:0000313" key="5">
    <source>
        <dbReference type="Proteomes" id="UP001214638"/>
    </source>
</evidence>
<evidence type="ECO:0000256" key="2">
    <source>
        <dbReference type="ARBA" id="ARBA00022692"/>
    </source>
</evidence>
<dbReference type="AlphaFoldDB" id="A0AAD9UP36"/>
<name>A0AAD9UP36_9APIC</name>
<keyword evidence="2" id="KW-0812">Transmembrane</keyword>
<protein>
    <submittedName>
        <fullName evidence="4">Mitochondrial carrier domain superfamily</fullName>
    </submittedName>
</protein>
<keyword evidence="3" id="KW-0472">Membrane</keyword>
<dbReference type="RefSeq" id="XP_067803351.1">
    <property type="nucleotide sequence ID" value="XM_067946787.1"/>
</dbReference>
<sequence length="379" mass="42654">MRFFKSREKTPAAKKNYAAGFSDVMHEFYERESDGSLFDFNDPFRNEAKSDSNTIDSVTKASLAPRKIVITYTLGKILSHPLTLLNNRITVLRFQRSLVDPLSPSDGLWRSLVIPKYLDFYSPLSWTFGKEMLVAMYHRGGIFEFFKGVPAVATHHVSRDLLNYVVPVYLAPKVELACTSIFDYFGCQRLFAKILETKDESVSHPIADSAFVDCWRMAYCSLVSEAICYPGLTLASRIMIYDGPQNLGTLQMLQDIIDTEGYGALYRGLGYRLGSVLVMHLEKYYLDRARRQESLLDDSYGTSVANELIPLSLKVANATLSQLSLVKRCASEMPGYCVVESDAKVLAQMPWGIISTQFVITASLVYLRQSLMGDLNVVH</sequence>
<dbReference type="KEGG" id="bdw:94336054"/>
<proteinExistence type="predicted"/>
<dbReference type="GO" id="GO:0016020">
    <property type="term" value="C:membrane"/>
    <property type="evidence" value="ECO:0007669"/>
    <property type="project" value="UniProtKB-SubCell"/>
</dbReference>
<accession>A0AAD9UP36</accession>
<dbReference type="Proteomes" id="UP001214638">
    <property type="component" value="Unassembled WGS sequence"/>
</dbReference>
<dbReference type="SUPFAM" id="SSF103506">
    <property type="entry name" value="Mitochondrial carrier"/>
    <property type="match status" value="1"/>
</dbReference>